<organism evidence="4">
    <name type="scientific">Taenia asiatica</name>
    <name type="common">Asian tapeworm</name>
    <dbReference type="NCBI Taxonomy" id="60517"/>
    <lineage>
        <taxon>Eukaryota</taxon>
        <taxon>Metazoa</taxon>
        <taxon>Spiralia</taxon>
        <taxon>Lophotrochozoa</taxon>
        <taxon>Platyhelminthes</taxon>
        <taxon>Cestoda</taxon>
        <taxon>Eucestoda</taxon>
        <taxon>Cyclophyllidea</taxon>
        <taxon>Taeniidae</taxon>
        <taxon>Taenia</taxon>
    </lineage>
</organism>
<reference evidence="2 3" key="2">
    <citation type="submission" date="2018-11" db="EMBL/GenBank/DDBJ databases">
        <authorList>
            <consortium name="Pathogen Informatics"/>
        </authorList>
    </citation>
    <scope>NUCLEOTIDE SEQUENCE [LARGE SCALE GENOMIC DNA]</scope>
</reference>
<protein>
    <submittedName>
        <fullName evidence="2 4">Uncharacterized protein</fullName>
    </submittedName>
</protein>
<evidence type="ECO:0000313" key="2">
    <source>
        <dbReference type="EMBL" id="VDK42215.1"/>
    </source>
</evidence>
<dbReference type="Proteomes" id="UP000282613">
    <property type="component" value="Unassembled WGS sequence"/>
</dbReference>
<dbReference type="OrthoDB" id="6282674at2759"/>
<evidence type="ECO:0000313" key="4">
    <source>
        <dbReference type="WBParaSite" id="TASK_0000919201-mRNA-1"/>
    </source>
</evidence>
<gene>
    <name evidence="2" type="ORF">TASK_LOCUS9194</name>
</gene>
<feature type="region of interest" description="Disordered" evidence="1">
    <location>
        <begin position="42"/>
        <end position="63"/>
    </location>
</feature>
<dbReference type="AlphaFoldDB" id="A0A0R3WEF2"/>
<dbReference type="STRING" id="60517.A0A0R3WEF2"/>
<evidence type="ECO:0000256" key="1">
    <source>
        <dbReference type="SAM" id="MobiDB-lite"/>
    </source>
</evidence>
<evidence type="ECO:0000313" key="3">
    <source>
        <dbReference type="Proteomes" id="UP000282613"/>
    </source>
</evidence>
<reference evidence="4" key="1">
    <citation type="submission" date="2017-02" db="UniProtKB">
        <authorList>
            <consortium name="WormBaseParasite"/>
        </authorList>
    </citation>
    <scope>IDENTIFICATION</scope>
</reference>
<feature type="region of interest" description="Disordered" evidence="1">
    <location>
        <begin position="157"/>
        <end position="180"/>
    </location>
</feature>
<keyword evidence="3" id="KW-1185">Reference proteome</keyword>
<feature type="compositionally biased region" description="Pro residues" evidence="1">
    <location>
        <begin position="228"/>
        <end position="238"/>
    </location>
</feature>
<feature type="region of interest" description="Disordered" evidence="1">
    <location>
        <begin position="206"/>
        <end position="306"/>
    </location>
</feature>
<sequence length="461" mass="51148">MQGPPSSHRAQSATTRRSWNPETNLLEVTWSQLRRHASRCSIQSEYGESGKSQGSGYHHRHRYPSVQYSARGIKRTSDAVYPFAGQHVPIIRSTRSTASLDTALLLRNSQEALNEIARRIYRQPTHPTVPATPIQLPQLQNLSTYLTHRYAETIVDRSPLNEKYHPPSPPPPNQTTIGDLYSQSMDRSSMLGKSANHYDVIQPTRHFFPSNQNQGSSETRQPISTAPYSPPVSAPPISPVSIASATEPGHPFRGGRRPTNSNRYPVRRHSLRNANHQRVDSPTPNDLFPTDHSNNTLAHAPPSHLTTKSVTEVKVMSSRPTGISVTSTVPPMVLQRRPEAESKHCKSLEFYFAFLNSHNPFWASFLMRRLVILLFSSAVAGLFVDYRGSRDGIKHEVEAGLCSFTHQRGHGSHVAKIGSPSTRIGGATRRISSTLRLHISALPFRLQAGRQTGGRAGGRAE</sequence>
<dbReference type="EMBL" id="UYRS01019026">
    <property type="protein sequence ID" value="VDK42215.1"/>
    <property type="molecule type" value="Genomic_DNA"/>
</dbReference>
<feature type="compositionally biased region" description="Polar residues" evidence="1">
    <location>
        <begin position="42"/>
        <end position="55"/>
    </location>
</feature>
<proteinExistence type="predicted"/>
<feature type="compositionally biased region" description="Polar residues" evidence="1">
    <location>
        <begin position="209"/>
        <end position="223"/>
    </location>
</feature>
<feature type="compositionally biased region" description="Polar residues" evidence="1">
    <location>
        <begin position="272"/>
        <end position="284"/>
    </location>
</feature>
<name>A0A0R3WEF2_TAEAS</name>
<dbReference type="WBParaSite" id="TASK_0000919201-mRNA-1">
    <property type="protein sequence ID" value="TASK_0000919201-mRNA-1"/>
    <property type="gene ID" value="TASK_0000919201"/>
</dbReference>
<accession>A0A0R3WEF2</accession>